<geneLocation type="mitochondrion" evidence="20"/>
<dbReference type="InterPro" id="IPR003918">
    <property type="entry name" value="NADH_UbQ_OxRdtase"/>
</dbReference>
<feature type="domain" description="NADH:ubiquinone oxidoreductase chain 4 N-terminal" evidence="19">
    <location>
        <begin position="1"/>
        <end position="99"/>
    </location>
</feature>
<feature type="transmembrane region" description="Helical" evidence="17">
    <location>
        <begin position="240"/>
        <end position="261"/>
    </location>
</feature>
<dbReference type="GO" id="GO:0003954">
    <property type="term" value="F:NADH dehydrogenase activity"/>
    <property type="evidence" value="ECO:0007669"/>
    <property type="project" value="TreeGrafter"/>
</dbReference>
<evidence type="ECO:0000256" key="4">
    <source>
        <dbReference type="ARBA" id="ARBA00012944"/>
    </source>
</evidence>
<sequence length="439" mass="51113">MMKLVMMIVFMVFFLININYYIFMLSLMMTFMLLIFMSLFNYSTMLSYTLGLDTISWSLIMLTTWIVFLMMLSSFSLFYSLKSKEFFFMNFFLLIFLFLSFASLSFFMYYIFFEASLIPTLFLIFGWGYQPERLAAGFYLIFYTIFASLPLLLSIFYILSVNKISFFWLIDMDFNLYMFYGLVTAFLVKLPVVMMHFWLPKAHVEAPISGSMILAGVLLKLGGYGLIRVSLIISDYMYEYGMYFVSLSLFGGVMCGLICCVQLDMKVLVAYSSVCHMSLCIMGIFSLLSWGIWGSFILMLAHGLCSSCLFCLVNLLYERSQSRNLLLNKGYIIFMPSLCLFWFICSANNMCSPLSMNLFGELMLIINMLGWSSLTSFYLMILSFLSCVYSMYLFSYVNHGFTSNFNNMFFGCNVREYLLVFFHLFPLNIVSLKFMVFMI</sequence>
<protein>
    <recommendedName>
        <fullName evidence="5 17">NADH-ubiquinone oxidoreductase chain 4</fullName>
        <ecNumber evidence="4 17">7.1.1.2</ecNumber>
    </recommendedName>
</protein>
<comment type="function">
    <text evidence="17">Core subunit of the mitochondrial membrane respiratory chain NADH dehydrogenase (Complex I) which catalyzes electron transfer from NADH through the respiratory chain, using ubiquinone as an electron acceptor. Essential for the catalytic activity and assembly of complex I.</text>
</comment>
<feature type="transmembrane region" description="Helical" evidence="17">
    <location>
        <begin position="417"/>
        <end position="436"/>
    </location>
</feature>
<dbReference type="InterPro" id="IPR001750">
    <property type="entry name" value="ND/Mrp_TM"/>
</dbReference>
<dbReference type="GO" id="GO:0042773">
    <property type="term" value="P:ATP synthesis coupled electron transport"/>
    <property type="evidence" value="ECO:0007669"/>
    <property type="project" value="InterPro"/>
</dbReference>
<feature type="transmembrane region" description="Helical" evidence="17">
    <location>
        <begin position="86"/>
        <end position="104"/>
    </location>
</feature>
<evidence type="ECO:0000256" key="9">
    <source>
        <dbReference type="ARBA" id="ARBA00022967"/>
    </source>
</evidence>
<dbReference type="PANTHER" id="PTHR43507:SF20">
    <property type="entry name" value="NADH-UBIQUINONE OXIDOREDUCTASE CHAIN 4"/>
    <property type="match status" value="1"/>
</dbReference>
<dbReference type="GO" id="GO:0031966">
    <property type="term" value="C:mitochondrial membrane"/>
    <property type="evidence" value="ECO:0007669"/>
    <property type="project" value="UniProtKB-SubCell"/>
</dbReference>
<dbReference type="InterPro" id="IPR000260">
    <property type="entry name" value="NADH4_N"/>
</dbReference>
<feature type="domain" description="NADH:quinone oxidoreductase/Mrp antiporter transmembrane" evidence="18">
    <location>
        <begin position="105"/>
        <end position="385"/>
    </location>
</feature>
<evidence type="ECO:0000256" key="1">
    <source>
        <dbReference type="ARBA" id="ARBA00003257"/>
    </source>
</evidence>
<dbReference type="AlphaFoldDB" id="A0A089QM38"/>
<keyword evidence="9" id="KW-1278">Translocase</keyword>
<keyword evidence="8 17" id="KW-0812">Transmembrane</keyword>
<dbReference type="GO" id="GO:0048039">
    <property type="term" value="F:ubiquinone binding"/>
    <property type="evidence" value="ECO:0007669"/>
    <property type="project" value="TreeGrafter"/>
</dbReference>
<organism evidence="20">
    <name type="scientific">Pseudacysta perseae</name>
    <name type="common">Avocado lace bug</name>
    <dbReference type="NCBI Taxonomy" id="1041453"/>
    <lineage>
        <taxon>Eukaryota</taxon>
        <taxon>Metazoa</taxon>
        <taxon>Ecdysozoa</taxon>
        <taxon>Arthropoda</taxon>
        <taxon>Hexapoda</taxon>
        <taxon>Insecta</taxon>
        <taxon>Pterygota</taxon>
        <taxon>Neoptera</taxon>
        <taxon>Paraneoptera</taxon>
        <taxon>Hemiptera</taxon>
        <taxon>Heteroptera</taxon>
        <taxon>Panheteroptera</taxon>
        <taxon>Cimicomorpha</taxon>
        <taxon>Tingidae</taxon>
        <taxon>Pseudacysta</taxon>
    </lineage>
</organism>
<dbReference type="CTD" id="4538"/>
<feature type="transmembrane region" description="Helical" evidence="17">
    <location>
        <begin position="179"/>
        <end position="199"/>
    </location>
</feature>
<evidence type="ECO:0000256" key="3">
    <source>
        <dbReference type="ARBA" id="ARBA00009025"/>
    </source>
</evidence>
<evidence type="ECO:0000256" key="8">
    <source>
        <dbReference type="ARBA" id="ARBA00022692"/>
    </source>
</evidence>
<reference evidence="20" key="1">
    <citation type="submission" date="2014-08" db="EMBL/GenBank/DDBJ databases">
        <title>Shotgun assembly of Pseudacysta perseae mitochondrial genome (Heteroptera, Tingidae).</title>
        <authorList>
            <person name="Kocher A."/>
        </authorList>
    </citation>
    <scope>NUCLEOTIDE SEQUENCE</scope>
</reference>
<evidence type="ECO:0000256" key="2">
    <source>
        <dbReference type="ARBA" id="ARBA00004225"/>
    </source>
</evidence>
<feature type="transmembrane region" description="Helical" evidence="17">
    <location>
        <begin position="326"/>
        <end position="344"/>
    </location>
</feature>
<comment type="similarity">
    <text evidence="3 17">Belongs to the complex I subunit 4 family.</text>
</comment>
<evidence type="ECO:0000256" key="5">
    <source>
        <dbReference type="ARBA" id="ARBA00021006"/>
    </source>
</evidence>
<evidence type="ECO:0000256" key="16">
    <source>
        <dbReference type="ARBA" id="ARBA00049551"/>
    </source>
</evidence>
<evidence type="ECO:0000259" key="18">
    <source>
        <dbReference type="Pfam" id="PF00361"/>
    </source>
</evidence>
<comment type="function">
    <text evidence="1">Core subunit of the mitochondrial membrane respiratory chain NADH dehydrogenase (Complex I) that is believed to belong to the minimal assembly required for catalysis. Complex I functions in the transfer of electrons from NADH to the respiratory chain. The immediate electron acceptor for the enzyme is believed to be ubiquinone.</text>
</comment>
<evidence type="ECO:0000256" key="13">
    <source>
        <dbReference type="ARBA" id="ARBA00023075"/>
    </source>
</evidence>
<evidence type="ECO:0000256" key="10">
    <source>
        <dbReference type="ARBA" id="ARBA00022982"/>
    </source>
</evidence>
<dbReference type="Pfam" id="PF00361">
    <property type="entry name" value="Proton_antipo_M"/>
    <property type="match status" value="1"/>
</dbReference>
<evidence type="ECO:0000313" key="20">
    <source>
        <dbReference type="EMBL" id="AIR11949.1"/>
    </source>
</evidence>
<evidence type="ECO:0000256" key="17">
    <source>
        <dbReference type="RuleBase" id="RU003297"/>
    </source>
</evidence>
<proteinExistence type="inferred from homology"/>
<dbReference type="GO" id="GO:0015990">
    <property type="term" value="P:electron transport coupled proton transport"/>
    <property type="evidence" value="ECO:0007669"/>
    <property type="project" value="TreeGrafter"/>
</dbReference>
<feature type="transmembrane region" description="Helical" evidence="17">
    <location>
        <begin position="268"/>
        <end position="290"/>
    </location>
</feature>
<keyword evidence="12 17" id="KW-0520">NAD</keyword>
<keyword evidence="7 17" id="KW-0679">Respiratory chain</keyword>
<feature type="transmembrane region" description="Helical" evidence="17">
    <location>
        <begin position="7"/>
        <end position="35"/>
    </location>
</feature>
<feature type="transmembrane region" description="Helical" evidence="17">
    <location>
        <begin position="110"/>
        <end position="129"/>
    </location>
</feature>
<feature type="transmembrane region" description="Helical" evidence="17">
    <location>
        <begin position="136"/>
        <end position="159"/>
    </location>
</feature>
<keyword evidence="10 17" id="KW-0249">Electron transport</keyword>
<dbReference type="GO" id="GO:0008137">
    <property type="term" value="F:NADH dehydrogenase (ubiquinone) activity"/>
    <property type="evidence" value="ECO:0007669"/>
    <property type="project" value="UniProtKB-UniRule"/>
</dbReference>
<evidence type="ECO:0000256" key="11">
    <source>
        <dbReference type="ARBA" id="ARBA00022989"/>
    </source>
</evidence>
<keyword evidence="11 17" id="KW-1133">Transmembrane helix</keyword>
<evidence type="ECO:0000259" key="19">
    <source>
        <dbReference type="Pfam" id="PF01059"/>
    </source>
</evidence>
<feature type="transmembrane region" description="Helical" evidence="17">
    <location>
        <begin position="296"/>
        <end position="317"/>
    </location>
</feature>
<dbReference type="PANTHER" id="PTHR43507">
    <property type="entry name" value="NADH-UBIQUINONE OXIDOREDUCTASE CHAIN 4"/>
    <property type="match status" value="1"/>
</dbReference>
<keyword evidence="14 17" id="KW-0496">Mitochondrion</keyword>
<gene>
    <name evidence="20" type="primary">ND4</name>
</gene>
<comment type="subcellular location">
    <subcellularLocation>
        <location evidence="2 17">Mitochondrion membrane</location>
        <topology evidence="2 17">Multi-pass membrane protein</topology>
    </subcellularLocation>
</comment>
<keyword evidence="6 17" id="KW-0813">Transport</keyword>
<name>A0A089QM38_PSEPZ</name>
<evidence type="ECO:0000256" key="7">
    <source>
        <dbReference type="ARBA" id="ARBA00022660"/>
    </source>
</evidence>
<dbReference type="EMBL" id="KM278221">
    <property type="protein sequence ID" value="AIR11949.1"/>
    <property type="molecule type" value="Genomic_DNA"/>
</dbReference>
<evidence type="ECO:0000256" key="14">
    <source>
        <dbReference type="ARBA" id="ARBA00023128"/>
    </source>
</evidence>
<comment type="catalytic activity">
    <reaction evidence="16 17">
        <text>a ubiquinone + NADH + 5 H(+)(in) = a ubiquinol + NAD(+) + 4 H(+)(out)</text>
        <dbReference type="Rhea" id="RHEA:29091"/>
        <dbReference type="Rhea" id="RHEA-COMP:9565"/>
        <dbReference type="Rhea" id="RHEA-COMP:9566"/>
        <dbReference type="ChEBI" id="CHEBI:15378"/>
        <dbReference type="ChEBI" id="CHEBI:16389"/>
        <dbReference type="ChEBI" id="CHEBI:17976"/>
        <dbReference type="ChEBI" id="CHEBI:57540"/>
        <dbReference type="ChEBI" id="CHEBI:57945"/>
        <dbReference type="EC" id="7.1.1.2"/>
    </reaction>
</comment>
<dbReference type="Pfam" id="PF01059">
    <property type="entry name" value="Oxidored_q5_N"/>
    <property type="match status" value="1"/>
</dbReference>
<dbReference type="GeneID" id="20833075"/>
<dbReference type="RefSeq" id="YP_009092568.1">
    <property type="nucleotide sequence ID" value="NC_025299.1"/>
</dbReference>
<feature type="transmembrane region" description="Helical" evidence="17">
    <location>
        <begin position="55"/>
        <end position="79"/>
    </location>
</feature>
<dbReference type="PRINTS" id="PR01437">
    <property type="entry name" value="NUOXDRDTASE4"/>
</dbReference>
<keyword evidence="15 17" id="KW-0472">Membrane</keyword>
<evidence type="ECO:0000256" key="15">
    <source>
        <dbReference type="ARBA" id="ARBA00023136"/>
    </source>
</evidence>
<feature type="transmembrane region" description="Helical" evidence="17">
    <location>
        <begin position="211"/>
        <end position="234"/>
    </location>
</feature>
<accession>A0A089QM38</accession>
<dbReference type="EC" id="7.1.1.2" evidence="4 17"/>
<keyword evidence="13 17" id="KW-0830">Ubiquinone</keyword>
<feature type="transmembrane region" description="Helical" evidence="17">
    <location>
        <begin position="377"/>
        <end position="397"/>
    </location>
</feature>
<evidence type="ECO:0000256" key="12">
    <source>
        <dbReference type="ARBA" id="ARBA00023027"/>
    </source>
</evidence>
<evidence type="ECO:0000256" key="6">
    <source>
        <dbReference type="ARBA" id="ARBA00022448"/>
    </source>
</evidence>